<feature type="compositionally biased region" description="Low complexity" evidence="1">
    <location>
        <begin position="771"/>
        <end position="782"/>
    </location>
</feature>
<feature type="region of interest" description="Disordered" evidence="1">
    <location>
        <begin position="735"/>
        <end position="808"/>
    </location>
</feature>
<organism evidence="2 3">
    <name type="scientific">Tilletia controversa</name>
    <name type="common">dwarf bunt fungus</name>
    <dbReference type="NCBI Taxonomy" id="13291"/>
    <lineage>
        <taxon>Eukaryota</taxon>
        <taxon>Fungi</taxon>
        <taxon>Dikarya</taxon>
        <taxon>Basidiomycota</taxon>
        <taxon>Ustilaginomycotina</taxon>
        <taxon>Exobasidiomycetes</taxon>
        <taxon>Tilletiales</taxon>
        <taxon>Tilletiaceae</taxon>
        <taxon>Tilletia</taxon>
    </lineage>
</organism>
<feature type="compositionally biased region" description="Polar residues" evidence="1">
    <location>
        <begin position="278"/>
        <end position="300"/>
    </location>
</feature>
<comment type="caution">
    <text evidence="2">The sequence shown here is derived from an EMBL/GenBank/DDBJ whole genome shotgun (WGS) entry which is preliminary data.</text>
</comment>
<proteinExistence type="predicted"/>
<sequence>MIHRNWSVTGLLQAVSSSQASDQQSTTSMQSIAESPGPRNRSNTFSNDSDSASLQSNTLPRRKKLNGLMHRSTSGFHALIRGLLPENSADASEAGKGAPDDHLYPPSELVHDRPRRKSDSADELLRDPSRPRKPRGIVQPASYEPHTLRSGSDVPPNSYTRQIPGPRSEAELRYRNGGADRPPPPPQVRLPSHTREASRKQSSSTLQMLTPDCCNAAGVKTPTFGPVDAGRDSFFGDEGRGKQRIHDIQAMLDGYQPSVQGGLGLALTRELLYQQSRNNARSQSHYTPLGRDSSTVQRTLSSKEAHPRTHKSLSSRADLTKLPPLPSPPAHATPYQFSLAGNSTLSLNRDVITPSSTPSGWVKTYHELGSSKGSAGLAGVPDEARSLLQRRSRKPLEIGLFQGSDKQDSANGQTAAVSTGWQSQGSTSMSAMVTSPKSPGSLRSPPPFPPPRMPLPAVPKSGSTHIPMPHTPMPTLLQPDTAGSSKTFYGKHSPLIGSAKLAATEVEGRSRSSSLDTPSAALYRRQGQASGRGRFDSGSACTFTPLTALPAPIRPPRAQGNVAYREHAPQVELAFLAKSSAAPFNATGSELGSLGKLRNDLNDYGRVSLENSSPRPSSPSYTSQPTYSGSEDAATYGDDAMRAQEARNLTRRRQLSSPPLVLHAEANNPALTRSDSSRGRRSSISMLPYKNEPSWSLDHSSPPQAQRELQQSERSALGHAPSSSLRHMAAFVAASTPASRPGPGRGHAANSSAGSMSSRDTSPLIPMVHTSSHAGSSASSASFDGPPTPADSIMERFSTVDHPPSATRRSMSVPRILLLGTQEIPAEYEHLLRDRADTIANETDVLNRPPMGSTLSQLPDTGLRGHSPQKLSPILASGPGSFETHSSGPKLISPSARTSEIIHSADFPFVGHIERRTPEQFSAATPSARTSRITSYAASLGHGQPHMTTDSTSPNTHAYTDNLHRSPSGRSWKPSLPASRKASTNSRGMTGSYRRDDEIDQTSIYGMAM</sequence>
<feature type="compositionally biased region" description="Basic and acidic residues" evidence="1">
    <location>
        <begin position="98"/>
        <end position="130"/>
    </location>
</feature>
<name>A0A8X7MRA9_9BASI</name>
<feature type="compositionally biased region" description="Polar residues" evidence="1">
    <location>
        <begin position="946"/>
        <end position="959"/>
    </location>
</feature>
<feature type="compositionally biased region" description="Polar residues" evidence="1">
    <location>
        <begin position="409"/>
        <end position="438"/>
    </location>
</feature>
<feature type="region of interest" description="Disordered" evidence="1">
    <location>
        <begin position="89"/>
        <end position="206"/>
    </location>
</feature>
<feature type="region of interest" description="Disordered" evidence="1">
    <location>
        <begin position="651"/>
        <end position="722"/>
    </location>
</feature>
<feature type="compositionally biased region" description="Polar residues" evidence="1">
    <location>
        <begin position="40"/>
        <end position="59"/>
    </location>
</feature>
<feature type="compositionally biased region" description="Polar residues" evidence="1">
    <location>
        <begin position="749"/>
        <end position="761"/>
    </location>
</feature>
<reference evidence="2" key="1">
    <citation type="submission" date="2016-04" db="EMBL/GenBank/DDBJ databases">
        <authorList>
            <person name="Nguyen H.D."/>
            <person name="Samba Siva P."/>
            <person name="Cullis J."/>
            <person name="Levesque C.A."/>
            <person name="Hambleton S."/>
        </authorList>
    </citation>
    <scope>NUCLEOTIDE SEQUENCE</scope>
    <source>
        <strain evidence="2">DAOMC 236426</strain>
    </source>
</reference>
<feature type="compositionally biased region" description="Pro residues" evidence="1">
    <location>
        <begin position="444"/>
        <end position="454"/>
    </location>
</feature>
<dbReference type="EMBL" id="LWDE02000595">
    <property type="protein sequence ID" value="KAE8246253.1"/>
    <property type="molecule type" value="Genomic_DNA"/>
</dbReference>
<feature type="region of interest" description="Disordered" evidence="1">
    <location>
        <begin position="403"/>
        <end position="454"/>
    </location>
</feature>
<feature type="region of interest" description="Disordered" evidence="1">
    <location>
        <begin position="17"/>
        <end position="62"/>
    </location>
</feature>
<feature type="compositionally biased region" description="Low complexity" evidence="1">
    <location>
        <begin position="17"/>
        <end position="31"/>
    </location>
</feature>
<feature type="region of interest" description="Disordered" evidence="1">
    <location>
        <begin position="605"/>
        <end position="634"/>
    </location>
</feature>
<dbReference type="AlphaFoldDB" id="A0A8X7MRA9"/>
<feature type="region of interest" description="Disordered" evidence="1">
    <location>
        <begin position="939"/>
        <end position="1009"/>
    </location>
</feature>
<evidence type="ECO:0000256" key="1">
    <source>
        <dbReference type="SAM" id="MobiDB-lite"/>
    </source>
</evidence>
<accession>A0A8X7MRA9</accession>
<keyword evidence="3" id="KW-1185">Reference proteome</keyword>
<feature type="compositionally biased region" description="Polar residues" evidence="1">
    <location>
        <begin position="693"/>
        <end position="714"/>
    </location>
</feature>
<gene>
    <name evidence="2" type="ORF">A4X06_0g5090</name>
</gene>
<evidence type="ECO:0000313" key="3">
    <source>
        <dbReference type="Proteomes" id="UP000077684"/>
    </source>
</evidence>
<reference evidence="2" key="2">
    <citation type="journal article" date="2019" name="IMA Fungus">
        <title>Genome sequencing and comparison of five Tilletia species to identify candidate genes for the detection of regulated species infecting wheat.</title>
        <authorList>
            <person name="Nguyen H.D.T."/>
            <person name="Sultana T."/>
            <person name="Kesanakurti P."/>
            <person name="Hambleton S."/>
        </authorList>
    </citation>
    <scope>NUCLEOTIDE SEQUENCE</scope>
    <source>
        <strain evidence="2">DAOMC 236426</strain>
    </source>
</reference>
<dbReference type="Proteomes" id="UP000077684">
    <property type="component" value="Unassembled WGS sequence"/>
</dbReference>
<feature type="compositionally biased region" description="Low complexity" evidence="1">
    <location>
        <begin position="612"/>
        <end position="630"/>
    </location>
</feature>
<protein>
    <submittedName>
        <fullName evidence="2">Uncharacterized protein</fullName>
    </submittedName>
</protein>
<feature type="region of interest" description="Disordered" evidence="1">
    <location>
        <begin position="278"/>
        <end position="336"/>
    </location>
</feature>
<evidence type="ECO:0000313" key="2">
    <source>
        <dbReference type="EMBL" id="KAE8246253.1"/>
    </source>
</evidence>